<dbReference type="OrthoDB" id="14917at2157"/>
<evidence type="ECO:0000313" key="3">
    <source>
        <dbReference type="Proteomes" id="UP000196084"/>
    </source>
</evidence>
<gene>
    <name evidence="2" type="ORF">B2G88_10355</name>
</gene>
<dbReference type="Pfam" id="PF12849">
    <property type="entry name" value="PBP_like_2"/>
    <property type="match status" value="1"/>
</dbReference>
<sequence length="320" mass="34047">MPIQRRRVLASTAGGLAAGLAGCVAGDDDGAGSDDAGGSDGANSPAIVGEELTLTTTTSTYDTGLLDELNAAFEERYGVAVLTVSEGTGAALEHARNGDSDVVMVHARDLEDEFMEDGYGVNRRDLMFNDFVIVGESDDPADIAGADDTEAALSALAETESTFVSRGDNSGTHTKERDLWEQAGLTVEEFGEWYVDGGGGMGEILSQTNLQGGYTLADRATFLDMRSELDLEIHVEGPVEDGPEELVNPYGLVAVNPAVHDHVAYDLAMAYIGFLTSPEGQAIIDEYTSNGERLFFADALSEDPNFQQYVPEEWGGSHRD</sequence>
<protein>
    <submittedName>
        <fullName evidence="2">Molybdenum transporter</fullName>
    </submittedName>
</protein>
<dbReference type="InterPro" id="IPR052738">
    <property type="entry name" value="ABC-Tungstate_binding"/>
</dbReference>
<dbReference type="RefSeq" id="WP_087714717.1">
    <property type="nucleotide sequence ID" value="NZ_MWPH01000002.1"/>
</dbReference>
<dbReference type="PANTHER" id="PTHR37945">
    <property type="entry name" value="EXTRACELLULAR TUNGSTATE BINDING PROTEIN"/>
    <property type="match status" value="1"/>
</dbReference>
<feature type="domain" description="PBP" evidence="1">
    <location>
        <begin position="53"/>
        <end position="279"/>
    </location>
</feature>
<evidence type="ECO:0000313" key="2">
    <source>
        <dbReference type="EMBL" id="OVE84774.1"/>
    </source>
</evidence>
<keyword evidence="3" id="KW-1185">Reference proteome</keyword>
<accession>A0A202E978</accession>
<dbReference type="Proteomes" id="UP000196084">
    <property type="component" value="Unassembled WGS sequence"/>
</dbReference>
<dbReference type="PROSITE" id="PS51257">
    <property type="entry name" value="PROKAR_LIPOPROTEIN"/>
    <property type="match status" value="1"/>
</dbReference>
<dbReference type="PANTHER" id="PTHR37945:SF1">
    <property type="entry name" value="EXTRACELLULAR TUNGSTATE BINDING PROTEIN"/>
    <property type="match status" value="1"/>
</dbReference>
<reference evidence="2 3" key="1">
    <citation type="submission" date="2017-02" db="EMBL/GenBank/DDBJ databases">
        <title>Natronthermophilus aegyptiacus gen. nov.,sp. nov., an aerobic, extremely halophilic alkalithermophilic archaeon isolated from the athalassohaline Wadi An Natrun, Egypt.</title>
        <authorList>
            <person name="Zhao B."/>
        </authorList>
    </citation>
    <scope>NUCLEOTIDE SEQUENCE [LARGE SCALE GENOMIC DNA]</scope>
    <source>
        <strain evidence="2 3">CGMCC 1.3597</strain>
    </source>
</reference>
<proteinExistence type="predicted"/>
<dbReference type="EMBL" id="MWPH01000002">
    <property type="protein sequence ID" value="OVE84774.1"/>
    <property type="molecule type" value="Genomic_DNA"/>
</dbReference>
<organism evidence="2 3">
    <name type="scientific">Natronolimnobius baerhuensis</name>
    <dbReference type="NCBI Taxonomy" id="253108"/>
    <lineage>
        <taxon>Archaea</taxon>
        <taxon>Methanobacteriati</taxon>
        <taxon>Methanobacteriota</taxon>
        <taxon>Stenosarchaea group</taxon>
        <taxon>Halobacteria</taxon>
        <taxon>Halobacteriales</taxon>
        <taxon>Natrialbaceae</taxon>
        <taxon>Natronolimnobius</taxon>
    </lineage>
</organism>
<evidence type="ECO:0000259" key="1">
    <source>
        <dbReference type="Pfam" id="PF12849"/>
    </source>
</evidence>
<dbReference type="SUPFAM" id="SSF53850">
    <property type="entry name" value="Periplasmic binding protein-like II"/>
    <property type="match status" value="1"/>
</dbReference>
<dbReference type="InterPro" id="IPR024370">
    <property type="entry name" value="PBP_domain"/>
</dbReference>
<dbReference type="AlphaFoldDB" id="A0A202E978"/>
<comment type="caution">
    <text evidence="2">The sequence shown here is derived from an EMBL/GenBank/DDBJ whole genome shotgun (WGS) entry which is preliminary data.</text>
</comment>
<name>A0A202E978_9EURY</name>
<dbReference type="Gene3D" id="3.40.190.10">
    <property type="entry name" value="Periplasmic binding protein-like II"/>
    <property type="match status" value="2"/>
</dbReference>